<comment type="catalytic activity">
    <reaction evidence="14">
        <text>L-asparagine(out) = L-asparagine(in)</text>
        <dbReference type="Rhea" id="RHEA:73423"/>
        <dbReference type="ChEBI" id="CHEBI:58048"/>
    </reaction>
</comment>
<gene>
    <name evidence="23" type="ORF">GSOID_T00012101001</name>
</gene>
<feature type="transmembrane region" description="Helical" evidence="21">
    <location>
        <begin position="295"/>
        <end position="315"/>
    </location>
</feature>
<evidence type="ECO:0000256" key="2">
    <source>
        <dbReference type="ARBA" id="ARBA00004155"/>
    </source>
</evidence>
<feature type="transmembrane region" description="Helical" evidence="21">
    <location>
        <begin position="116"/>
        <end position="136"/>
    </location>
</feature>
<comment type="catalytic activity">
    <reaction evidence="16">
        <text>L-leucine(in) = L-leucine(out)</text>
        <dbReference type="Rhea" id="RHEA:73011"/>
        <dbReference type="ChEBI" id="CHEBI:57427"/>
    </reaction>
</comment>
<feature type="transmembrane region" description="Helical" evidence="21">
    <location>
        <begin position="195"/>
        <end position="214"/>
    </location>
</feature>
<evidence type="ECO:0000256" key="7">
    <source>
        <dbReference type="ARBA" id="ARBA00022970"/>
    </source>
</evidence>
<keyword evidence="24" id="KW-1185">Reference proteome</keyword>
<dbReference type="Pfam" id="PF01490">
    <property type="entry name" value="Aa_trans"/>
    <property type="match status" value="1"/>
</dbReference>
<evidence type="ECO:0000256" key="10">
    <source>
        <dbReference type="ARBA" id="ARBA00023136"/>
    </source>
</evidence>
<sequence length="516" mass="57549">MMDSPDTEGIVNQSFERALENNEAETDSRADQDILDSTERTPLLTSGALYTPREILNSSTTQRSFRNTNSYIARLAYYSNLRLPENALAVPPHIAAQYLVLPQSQQLKEGGRQSSLVTIFAIWNTMMGTSMLSMAWGLQQSGFILGLGLLIGMGLVCCYTANRIVRAQYHVPRGVVIFEFPDICRVFLGKWAETTAGIFGLLTFFGAMLVYWTLLSTFLLNIGDFIHIQATTNETIEFFTKDVLCSNSSSSLDAADISNFETFWNAKTVPLYLIVIIMPLLNMKDAVIFTKFNSLGTISVAFITVLTTVKMSLWGVNWSNDPVSEHYVELANGKFPSLMGMLCLAYSIHSAIITLLKNNARQENNSRDLAIGFSLVALTYTFVGTMVFISFPLSKNCIDQNFIKNLTSYDGMAIIARFFLFLQMSTVFPLLAFLFRVNFLYVLFKVQDFPGYSKVIALNMITIGICAIIAIFYPNVGDIIGWSGAISGLVYVFLLPCLVSPIVKLFLIKKIRSTFL</sequence>
<evidence type="ECO:0000256" key="8">
    <source>
        <dbReference type="ARBA" id="ARBA00022989"/>
    </source>
</evidence>
<keyword evidence="5" id="KW-0479">Metal-binding</keyword>
<feature type="domain" description="Amino acid transporter transmembrane" evidence="22">
    <location>
        <begin position="114"/>
        <end position="499"/>
    </location>
</feature>
<feature type="transmembrane region" description="Helical" evidence="21">
    <location>
        <begin position="142"/>
        <end position="161"/>
    </location>
</feature>
<keyword evidence="8 21" id="KW-1133">Transmembrane helix</keyword>
<keyword evidence="9" id="KW-0915">Sodium</keyword>
<dbReference type="InterPro" id="IPR013057">
    <property type="entry name" value="AA_transpt_TM"/>
</dbReference>
<comment type="catalytic activity">
    <reaction evidence="17">
        <text>L-tyrosine(in) = L-tyrosine(out)</text>
        <dbReference type="Rhea" id="RHEA:68572"/>
        <dbReference type="ChEBI" id="CHEBI:58315"/>
    </reaction>
</comment>
<accession>E4XZZ3</accession>
<keyword evidence="10 21" id="KW-0472">Membrane</keyword>
<dbReference type="OrthoDB" id="294730at2759"/>
<protein>
    <recommendedName>
        <fullName evidence="19">Neutral amino acid transporter 9</fullName>
    </recommendedName>
    <alternativeName>
        <fullName evidence="20">Solute carrier family 38 member 9</fullName>
    </alternativeName>
</protein>
<evidence type="ECO:0000256" key="17">
    <source>
        <dbReference type="ARBA" id="ARBA00036984"/>
    </source>
</evidence>
<dbReference type="Proteomes" id="UP000001307">
    <property type="component" value="Unassembled WGS sequence"/>
</dbReference>
<keyword evidence="6" id="KW-0967">Endosome</keyword>
<feature type="transmembrane region" description="Helical" evidence="21">
    <location>
        <begin position="335"/>
        <end position="356"/>
    </location>
</feature>
<keyword evidence="12" id="KW-0325">Glycoprotein</keyword>
<dbReference type="GO" id="GO:0015179">
    <property type="term" value="F:L-amino acid transmembrane transporter activity"/>
    <property type="evidence" value="ECO:0007669"/>
    <property type="project" value="TreeGrafter"/>
</dbReference>
<keyword evidence="11" id="KW-1015">Disulfide bond</keyword>
<evidence type="ECO:0000256" key="21">
    <source>
        <dbReference type="SAM" id="Phobius"/>
    </source>
</evidence>
<evidence type="ECO:0000256" key="3">
    <source>
        <dbReference type="ARBA" id="ARBA00022448"/>
    </source>
</evidence>
<evidence type="ECO:0000313" key="24">
    <source>
        <dbReference type="Proteomes" id="UP000001307"/>
    </source>
</evidence>
<evidence type="ECO:0000256" key="12">
    <source>
        <dbReference type="ARBA" id="ARBA00023180"/>
    </source>
</evidence>
<feature type="transmembrane region" description="Helical" evidence="21">
    <location>
        <begin position="479"/>
        <end position="507"/>
    </location>
</feature>
<dbReference type="PANTHER" id="PTHR22950:SF244">
    <property type="entry name" value="NEUTRAL AMINO ACID TRANSPORTER 9"/>
    <property type="match status" value="1"/>
</dbReference>
<evidence type="ECO:0000256" key="13">
    <source>
        <dbReference type="ARBA" id="ARBA00023228"/>
    </source>
</evidence>
<feature type="transmembrane region" description="Helical" evidence="21">
    <location>
        <begin position="455"/>
        <end position="473"/>
    </location>
</feature>
<evidence type="ECO:0000256" key="1">
    <source>
        <dbReference type="ARBA" id="ARBA00004107"/>
    </source>
</evidence>
<reference evidence="23" key="1">
    <citation type="journal article" date="2010" name="Science">
        <title>Plasticity of animal genome architecture unmasked by rapid evolution of a pelagic tunicate.</title>
        <authorList>
            <person name="Denoeud F."/>
            <person name="Henriet S."/>
            <person name="Mungpakdee S."/>
            <person name="Aury J.M."/>
            <person name="Da Silva C."/>
            <person name="Brinkmann H."/>
            <person name="Mikhaleva J."/>
            <person name="Olsen L.C."/>
            <person name="Jubin C."/>
            <person name="Canestro C."/>
            <person name="Bouquet J.M."/>
            <person name="Danks G."/>
            <person name="Poulain J."/>
            <person name="Campsteijn C."/>
            <person name="Adamski M."/>
            <person name="Cross I."/>
            <person name="Yadetie F."/>
            <person name="Muffato M."/>
            <person name="Louis A."/>
            <person name="Butcher S."/>
            <person name="Tsagkogeorga G."/>
            <person name="Konrad A."/>
            <person name="Singh S."/>
            <person name="Jensen M.F."/>
            <person name="Cong E.H."/>
            <person name="Eikeseth-Otteraa H."/>
            <person name="Noel B."/>
            <person name="Anthouard V."/>
            <person name="Porcel B.M."/>
            <person name="Kachouri-Lafond R."/>
            <person name="Nishino A."/>
            <person name="Ugolini M."/>
            <person name="Chourrout P."/>
            <person name="Nishida H."/>
            <person name="Aasland R."/>
            <person name="Huzurbazar S."/>
            <person name="Westhof E."/>
            <person name="Delsuc F."/>
            <person name="Lehrach H."/>
            <person name="Reinhardt R."/>
            <person name="Weissenbach J."/>
            <person name="Roy S.W."/>
            <person name="Artiguenave F."/>
            <person name="Postlethwait J.H."/>
            <person name="Manak J.R."/>
            <person name="Thompson E.M."/>
            <person name="Jaillon O."/>
            <person name="Du Pasquier L."/>
            <person name="Boudinot P."/>
            <person name="Liberles D.A."/>
            <person name="Volff J.N."/>
            <person name="Philippe H."/>
            <person name="Lenhard B."/>
            <person name="Roest Crollius H."/>
            <person name="Wincker P."/>
            <person name="Chourrout D."/>
        </authorList>
    </citation>
    <scope>NUCLEOTIDE SEQUENCE [LARGE SCALE GENOMIC DNA]</scope>
</reference>
<evidence type="ECO:0000256" key="20">
    <source>
        <dbReference type="ARBA" id="ARBA00042870"/>
    </source>
</evidence>
<feature type="transmembrane region" description="Helical" evidence="21">
    <location>
        <begin position="263"/>
        <end position="283"/>
    </location>
</feature>
<organism evidence="23">
    <name type="scientific">Oikopleura dioica</name>
    <name type="common">Tunicate</name>
    <dbReference type="NCBI Taxonomy" id="34765"/>
    <lineage>
        <taxon>Eukaryota</taxon>
        <taxon>Metazoa</taxon>
        <taxon>Chordata</taxon>
        <taxon>Tunicata</taxon>
        <taxon>Appendicularia</taxon>
        <taxon>Copelata</taxon>
        <taxon>Oikopleuridae</taxon>
        <taxon>Oikopleura</taxon>
    </lineage>
</organism>
<dbReference type="AlphaFoldDB" id="E4XZZ3"/>
<evidence type="ECO:0000259" key="22">
    <source>
        <dbReference type="Pfam" id="PF01490"/>
    </source>
</evidence>
<keyword evidence="3" id="KW-0813">Transport</keyword>
<dbReference type="EMBL" id="FN653445">
    <property type="protein sequence ID" value="CBY15205.1"/>
    <property type="molecule type" value="Genomic_DNA"/>
</dbReference>
<comment type="catalytic activity">
    <reaction evidence="15">
        <text>L-glutamine(out) = L-glutamine(in)</text>
        <dbReference type="Rhea" id="RHEA:73419"/>
        <dbReference type="ChEBI" id="CHEBI:58359"/>
    </reaction>
</comment>
<evidence type="ECO:0000256" key="5">
    <source>
        <dbReference type="ARBA" id="ARBA00022723"/>
    </source>
</evidence>
<comment type="similarity">
    <text evidence="18">Belongs to the amino acid/polyamine transporter 2 family. SLC38A9 subfamily.</text>
</comment>
<comment type="subcellular location">
    <subcellularLocation>
        <location evidence="1">Late endosome membrane</location>
        <topology evidence="1">Multi-pass membrane protein</topology>
    </subcellularLocation>
    <subcellularLocation>
        <location evidence="2">Lysosome membrane</location>
        <topology evidence="2">Multi-pass membrane protein</topology>
    </subcellularLocation>
</comment>
<name>E4XZZ3_OIKDI</name>
<evidence type="ECO:0000256" key="9">
    <source>
        <dbReference type="ARBA" id="ARBA00023053"/>
    </source>
</evidence>
<dbReference type="GO" id="GO:0031902">
    <property type="term" value="C:late endosome membrane"/>
    <property type="evidence" value="ECO:0007669"/>
    <property type="project" value="UniProtKB-SubCell"/>
</dbReference>
<evidence type="ECO:0000256" key="19">
    <source>
        <dbReference type="ARBA" id="ARBA00040233"/>
    </source>
</evidence>
<evidence type="ECO:0000256" key="11">
    <source>
        <dbReference type="ARBA" id="ARBA00023157"/>
    </source>
</evidence>
<evidence type="ECO:0000256" key="6">
    <source>
        <dbReference type="ARBA" id="ARBA00022753"/>
    </source>
</evidence>
<feature type="transmembrane region" description="Helical" evidence="21">
    <location>
        <begin position="368"/>
        <end position="391"/>
    </location>
</feature>
<dbReference type="GO" id="GO:0005765">
    <property type="term" value="C:lysosomal membrane"/>
    <property type="evidence" value="ECO:0007669"/>
    <property type="project" value="UniProtKB-SubCell"/>
</dbReference>
<keyword evidence="4 21" id="KW-0812">Transmembrane</keyword>
<feature type="transmembrane region" description="Helical" evidence="21">
    <location>
        <begin position="411"/>
        <end position="435"/>
    </location>
</feature>
<evidence type="ECO:0000256" key="16">
    <source>
        <dbReference type="ARBA" id="ARBA00036887"/>
    </source>
</evidence>
<evidence type="ECO:0000256" key="14">
    <source>
        <dbReference type="ARBA" id="ARBA00036663"/>
    </source>
</evidence>
<dbReference type="InParanoid" id="E4XZZ3"/>
<dbReference type="GO" id="GO:0046872">
    <property type="term" value="F:metal ion binding"/>
    <property type="evidence" value="ECO:0007669"/>
    <property type="project" value="UniProtKB-KW"/>
</dbReference>
<keyword evidence="7" id="KW-0029">Amino-acid transport</keyword>
<dbReference type="PANTHER" id="PTHR22950">
    <property type="entry name" value="AMINO ACID TRANSPORTER"/>
    <property type="match status" value="1"/>
</dbReference>
<evidence type="ECO:0000256" key="15">
    <source>
        <dbReference type="ARBA" id="ARBA00036878"/>
    </source>
</evidence>
<evidence type="ECO:0000313" key="23">
    <source>
        <dbReference type="EMBL" id="CBY15205.1"/>
    </source>
</evidence>
<evidence type="ECO:0000256" key="18">
    <source>
        <dbReference type="ARBA" id="ARBA00038442"/>
    </source>
</evidence>
<evidence type="ECO:0000256" key="4">
    <source>
        <dbReference type="ARBA" id="ARBA00022692"/>
    </source>
</evidence>
<keyword evidence="13" id="KW-0458">Lysosome</keyword>
<proteinExistence type="inferred from homology"/>